<evidence type="ECO:0000313" key="2">
    <source>
        <dbReference type="EMBL" id="KAJ8380997.1"/>
    </source>
</evidence>
<feature type="compositionally biased region" description="Polar residues" evidence="1">
    <location>
        <begin position="267"/>
        <end position="277"/>
    </location>
</feature>
<evidence type="ECO:0000256" key="1">
    <source>
        <dbReference type="SAM" id="MobiDB-lite"/>
    </source>
</evidence>
<reference evidence="2" key="1">
    <citation type="journal article" date="2023" name="Science">
        <title>Genome structures resolve the early diversification of teleost fishes.</title>
        <authorList>
            <person name="Parey E."/>
            <person name="Louis A."/>
            <person name="Montfort J."/>
            <person name="Bouchez O."/>
            <person name="Roques C."/>
            <person name="Iampietro C."/>
            <person name="Lluch J."/>
            <person name="Castinel A."/>
            <person name="Donnadieu C."/>
            <person name="Desvignes T."/>
            <person name="Floi Bucao C."/>
            <person name="Jouanno E."/>
            <person name="Wen M."/>
            <person name="Mejri S."/>
            <person name="Dirks R."/>
            <person name="Jansen H."/>
            <person name="Henkel C."/>
            <person name="Chen W.J."/>
            <person name="Zahm M."/>
            <person name="Cabau C."/>
            <person name="Klopp C."/>
            <person name="Thompson A.W."/>
            <person name="Robinson-Rechavi M."/>
            <person name="Braasch I."/>
            <person name="Lecointre G."/>
            <person name="Bobe J."/>
            <person name="Postlethwait J.H."/>
            <person name="Berthelot C."/>
            <person name="Roest Crollius H."/>
            <person name="Guiguen Y."/>
        </authorList>
    </citation>
    <scope>NUCLEOTIDE SEQUENCE</scope>
    <source>
        <strain evidence="2">WJC10195</strain>
    </source>
</reference>
<evidence type="ECO:0000313" key="3">
    <source>
        <dbReference type="Proteomes" id="UP001152622"/>
    </source>
</evidence>
<protein>
    <submittedName>
        <fullName evidence="2">Uncharacterized protein</fullName>
    </submittedName>
</protein>
<dbReference type="EMBL" id="JAINUF010000001">
    <property type="protein sequence ID" value="KAJ8380997.1"/>
    <property type="molecule type" value="Genomic_DNA"/>
</dbReference>
<accession>A0A9Q1JE01</accession>
<dbReference type="Proteomes" id="UP001152622">
    <property type="component" value="Chromosome 1"/>
</dbReference>
<comment type="caution">
    <text evidence="2">The sequence shown here is derived from an EMBL/GenBank/DDBJ whole genome shotgun (WGS) entry which is preliminary data.</text>
</comment>
<dbReference type="AlphaFoldDB" id="A0A9Q1JE01"/>
<proteinExistence type="predicted"/>
<dbReference type="OrthoDB" id="10072345at2759"/>
<keyword evidence="3" id="KW-1185">Reference proteome</keyword>
<gene>
    <name evidence="2" type="ORF">SKAU_G00017750</name>
</gene>
<name>A0A9Q1JE01_SYNKA</name>
<sequence length="277" mass="30509">MSPRKDGDKRGGKGWRCCRAEHPARPPVRAPLAGVVRRLNEDALFVGETGKAHFHQDDNRGFETFKCAMCSMYRVFLRTNEDDMLKIEVILTMGETFICDGCQRNIKLQDEALLLQRQLKERDKLIADMLADHATLPRQSDEQGRPVFSMNCPASSEKWSEVVSKGRRRRAGRISLPLFSPVEEPPVLLRNAFAPLSGDVPAPGSSSTAVDNVTTSALHGCDPAVSVAAPTPPHCLDSLRELNDGSQSGTLIYGRHLTPASPEHRVNNTPKSRGSRS</sequence>
<organism evidence="2 3">
    <name type="scientific">Synaphobranchus kaupii</name>
    <name type="common">Kaup's arrowtooth eel</name>
    <dbReference type="NCBI Taxonomy" id="118154"/>
    <lineage>
        <taxon>Eukaryota</taxon>
        <taxon>Metazoa</taxon>
        <taxon>Chordata</taxon>
        <taxon>Craniata</taxon>
        <taxon>Vertebrata</taxon>
        <taxon>Euteleostomi</taxon>
        <taxon>Actinopterygii</taxon>
        <taxon>Neopterygii</taxon>
        <taxon>Teleostei</taxon>
        <taxon>Anguilliformes</taxon>
        <taxon>Synaphobranchidae</taxon>
        <taxon>Synaphobranchus</taxon>
    </lineage>
</organism>
<feature type="region of interest" description="Disordered" evidence="1">
    <location>
        <begin position="246"/>
        <end position="277"/>
    </location>
</feature>